<sequence>MREEQSTLIHAHTPTDGRSRLAADLLGRAAAGLFVGVFVVAVMYFTRLPNVQLRVYGDPGEGFDYTLNLGAEVVLVPVAFAILHSVAYAFGAILSHQGFRFPSWFTVLGPLASSIVVCVYLLFVPQYYEAVPVGYPVHYPDLPGGYIAVASVGIGLAVGLLRWRMRERGDVGGRQRLPER</sequence>
<name>A0A6L7GR17_9ACTN</name>
<keyword evidence="1" id="KW-0472">Membrane</keyword>
<dbReference type="AlphaFoldDB" id="A0A6L7GR17"/>
<feature type="transmembrane region" description="Helical" evidence="1">
    <location>
        <begin position="103"/>
        <end position="123"/>
    </location>
</feature>
<organism evidence="2 3">
    <name type="scientific">Gordonia mangrovi</name>
    <dbReference type="NCBI Taxonomy" id="2665643"/>
    <lineage>
        <taxon>Bacteria</taxon>
        <taxon>Bacillati</taxon>
        <taxon>Actinomycetota</taxon>
        <taxon>Actinomycetes</taxon>
        <taxon>Mycobacteriales</taxon>
        <taxon>Gordoniaceae</taxon>
        <taxon>Gordonia</taxon>
    </lineage>
</organism>
<keyword evidence="1" id="KW-0812">Transmembrane</keyword>
<dbReference type="RefSeq" id="WP_160901802.1">
    <property type="nucleotide sequence ID" value="NZ_CP102850.1"/>
</dbReference>
<accession>A0A6L7GR17</accession>
<evidence type="ECO:0000313" key="2">
    <source>
        <dbReference type="EMBL" id="MXP21631.1"/>
    </source>
</evidence>
<gene>
    <name evidence="2" type="ORF">GIY30_09755</name>
</gene>
<feature type="transmembrane region" description="Helical" evidence="1">
    <location>
        <begin position="65"/>
        <end position="91"/>
    </location>
</feature>
<comment type="caution">
    <text evidence="2">The sequence shown here is derived from an EMBL/GenBank/DDBJ whole genome shotgun (WGS) entry which is preliminary data.</text>
</comment>
<protein>
    <submittedName>
        <fullName evidence="2">Uncharacterized protein</fullName>
    </submittedName>
</protein>
<reference evidence="2 3" key="1">
    <citation type="submission" date="2019-11" db="EMBL/GenBank/DDBJ databases">
        <title>Gordonia sp. nov., a novel actinobacterium isolated from mangrove soil in Hainan.</title>
        <authorList>
            <person name="Huang X."/>
            <person name="Xie Y."/>
            <person name="Chu X."/>
            <person name="Xiao K."/>
        </authorList>
    </citation>
    <scope>NUCLEOTIDE SEQUENCE [LARGE SCALE GENOMIC DNA]</scope>
    <source>
        <strain evidence="2 3">HNM0687</strain>
    </source>
</reference>
<evidence type="ECO:0000313" key="3">
    <source>
        <dbReference type="Proteomes" id="UP000475545"/>
    </source>
</evidence>
<feature type="transmembrane region" description="Helical" evidence="1">
    <location>
        <begin position="143"/>
        <end position="161"/>
    </location>
</feature>
<keyword evidence="1" id="KW-1133">Transmembrane helix</keyword>
<proteinExistence type="predicted"/>
<keyword evidence="3" id="KW-1185">Reference proteome</keyword>
<dbReference type="Proteomes" id="UP000475545">
    <property type="component" value="Unassembled WGS sequence"/>
</dbReference>
<evidence type="ECO:0000256" key="1">
    <source>
        <dbReference type="SAM" id="Phobius"/>
    </source>
</evidence>
<feature type="transmembrane region" description="Helical" evidence="1">
    <location>
        <begin position="25"/>
        <end position="45"/>
    </location>
</feature>
<dbReference type="EMBL" id="WMBR01000002">
    <property type="protein sequence ID" value="MXP21631.1"/>
    <property type="molecule type" value="Genomic_DNA"/>
</dbReference>